<evidence type="ECO:0000313" key="1">
    <source>
        <dbReference type="EMBL" id="SDQ28182.1"/>
    </source>
</evidence>
<keyword evidence="2" id="KW-1185">Reference proteome</keyword>
<dbReference type="RefSeq" id="WP_074630372.1">
    <property type="nucleotide sequence ID" value="NZ_FNKY01000001.1"/>
</dbReference>
<name>A0ABY0T5U1_9PROT</name>
<evidence type="ECO:0008006" key="3">
    <source>
        <dbReference type="Google" id="ProtNLM"/>
    </source>
</evidence>
<accession>A0ABY0T5U1</accession>
<comment type="caution">
    <text evidence="1">The sequence shown here is derived from an EMBL/GenBank/DDBJ whole genome shotgun (WGS) entry which is preliminary data.</text>
</comment>
<protein>
    <recommendedName>
        <fullName evidence="3">DUF721 domain-containing protein</fullName>
    </recommendedName>
</protein>
<sequence>MAARKINFYLGALSTMPDHQRLFGYMDKLTAMQRVFMEIAPPQLAQRCALGGFFEGNLTLCAHNGAIAAKLRQILPSLLLKFRARGYEVTAIRITVQANYRAMTGHEASANGPTGRRQIGQAGVESLIELAAELPQSPLKEAVELLLKKQNGQEEES</sequence>
<dbReference type="Pfam" id="PF05258">
    <property type="entry name" value="DciA"/>
    <property type="match status" value="1"/>
</dbReference>
<proteinExistence type="predicted"/>
<dbReference type="EMBL" id="FNKY01000001">
    <property type="protein sequence ID" value="SDQ28182.1"/>
    <property type="molecule type" value="Genomic_DNA"/>
</dbReference>
<organism evidence="1 2">
    <name type="scientific">Nitrosospira multiformis</name>
    <dbReference type="NCBI Taxonomy" id="1231"/>
    <lineage>
        <taxon>Bacteria</taxon>
        <taxon>Pseudomonadati</taxon>
        <taxon>Pseudomonadota</taxon>
        <taxon>Betaproteobacteria</taxon>
        <taxon>Nitrosomonadales</taxon>
        <taxon>Nitrosomonadaceae</taxon>
        <taxon>Nitrosospira</taxon>
    </lineage>
</organism>
<reference evidence="1 2" key="1">
    <citation type="submission" date="2016-10" db="EMBL/GenBank/DDBJ databases">
        <authorList>
            <person name="Varghese N."/>
            <person name="Submissions S."/>
        </authorList>
    </citation>
    <scope>NUCLEOTIDE SEQUENCE [LARGE SCALE GENOMIC DNA]</scope>
    <source>
        <strain evidence="1 2">Nl1</strain>
    </source>
</reference>
<evidence type="ECO:0000313" key="2">
    <source>
        <dbReference type="Proteomes" id="UP000183471"/>
    </source>
</evidence>
<dbReference type="InterPro" id="IPR007922">
    <property type="entry name" value="DciA-like"/>
</dbReference>
<dbReference type="Proteomes" id="UP000183471">
    <property type="component" value="Unassembled WGS sequence"/>
</dbReference>
<gene>
    <name evidence="1" type="ORF">SAMN05216402_0174</name>
</gene>